<dbReference type="SMART" id="SM00320">
    <property type="entry name" value="WD40"/>
    <property type="match status" value="3"/>
</dbReference>
<dbReference type="InterPro" id="IPR001680">
    <property type="entry name" value="WD40_rpt"/>
</dbReference>
<evidence type="ECO:0000256" key="3">
    <source>
        <dbReference type="ARBA" id="ARBA00022737"/>
    </source>
</evidence>
<dbReference type="Gene3D" id="2.130.10.10">
    <property type="entry name" value="YVTN repeat-like/Quinoprotein amine dehydrogenase"/>
    <property type="match status" value="2"/>
</dbReference>
<dbReference type="EMBL" id="VWRR01000011">
    <property type="protein sequence ID" value="KAF6002264.1"/>
    <property type="molecule type" value="Genomic_DNA"/>
</dbReference>
<evidence type="ECO:0000313" key="5">
    <source>
        <dbReference type="EMBL" id="KAF6002264.1"/>
    </source>
</evidence>
<reference evidence="5 6" key="1">
    <citation type="journal article" date="2020" name="J. Phycol.">
        <title>Comparative genome analysis reveals Cyanidiococcus gen. nov., a new extremophilic red algal genus sister to Cyanidioschyzon (Cyanidioschyzonaceae, Rhodophyta).</title>
        <authorList>
            <person name="Liu S.-L."/>
            <person name="Chiang Y.-R."/>
            <person name="Yoon H.S."/>
            <person name="Fu H.-Y."/>
        </authorList>
    </citation>
    <scope>NUCLEOTIDE SEQUENCE [LARGE SCALE GENOMIC DNA]</scope>
    <source>
        <strain evidence="5 6">THAL066</strain>
    </source>
</reference>
<evidence type="ECO:0000256" key="1">
    <source>
        <dbReference type="ARBA" id="ARBA00007625"/>
    </source>
</evidence>
<dbReference type="OrthoDB" id="2288928at2759"/>
<dbReference type="AlphaFoldDB" id="A0A7J7IHR8"/>
<evidence type="ECO:0000313" key="6">
    <source>
        <dbReference type="Proteomes" id="UP000530660"/>
    </source>
</evidence>
<feature type="region of interest" description="Disordered" evidence="4">
    <location>
        <begin position="1"/>
        <end position="25"/>
    </location>
</feature>
<comment type="similarity">
    <text evidence="1">Belongs to the WD repeat WDR55 family.</text>
</comment>
<organism evidence="5 6">
    <name type="scientific">Cyanidiococcus yangmingshanensis</name>
    <dbReference type="NCBI Taxonomy" id="2690220"/>
    <lineage>
        <taxon>Eukaryota</taxon>
        <taxon>Rhodophyta</taxon>
        <taxon>Bangiophyceae</taxon>
        <taxon>Cyanidiales</taxon>
        <taxon>Cyanidiaceae</taxon>
        <taxon>Cyanidiococcus</taxon>
    </lineage>
</organism>
<keyword evidence="2" id="KW-0853">WD repeat</keyword>
<comment type="caution">
    <text evidence="5">The sequence shown here is derived from an EMBL/GenBank/DDBJ whole genome shotgun (WGS) entry which is preliminary data.</text>
</comment>
<protein>
    <submittedName>
        <fullName evidence="5">WD domain repeat-containing protein 55</fullName>
    </submittedName>
</protein>
<name>A0A7J7IHR8_9RHOD</name>
<evidence type="ECO:0000256" key="2">
    <source>
        <dbReference type="ARBA" id="ARBA00022574"/>
    </source>
</evidence>
<accession>A0A7J7IHR8</accession>
<proteinExistence type="inferred from homology"/>
<keyword evidence="3" id="KW-0677">Repeat</keyword>
<dbReference type="InterPro" id="IPR015943">
    <property type="entry name" value="WD40/YVTN_repeat-like_dom_sf"/>
</dbReference>
<feature type="region of interest" description="Disordered" evidence="4">
    <location>
        <begin position="448"/>
        <end position="517"/>
    </location>
</feature>
<dbReference type="PANTHER" id="PTHR44019:SF20">
    <property type="entry name" value="WD REPEAT-CONTAINING PROTEIN 55"/>
    <property type="match status" value="1"/>
</dbReference>
<feature type="compositionally biased region" description="Polar residues" evidence="4">
    <location>
        <begin position="1"/>
        <end position="12"/>
    </location>
</feature>
<gene>
    <name evidence="5" type="primary">WDR55</name>
    <name evidence="5" type="ORF">F1559_003573</name>
</gene>
<dbReference type="InterPro" id="IPR050505">
    <property type="entry name" value="WDR55/POC1"/>
</dbReference>
<dbReference type="PANTHER" id="PTHR44019">
    <property type="entry name" value="WD REPEAT-CONTAINING PROTEIN 55"/>
    <property type="match status" value="1"/>
</dbReference>
<dbReference type="InterPro" id="IPR036322">
    <property type="entry name" value="WD40_repeat_dom_sf"/>
</dbReference>
<dbReference type="SUPFAM" id="SSF50978">
    <property type="entry name" value="WD40 repeat-like"/>
    <property type="match status" value="1"/>
</dbReference>
<evidence type="ECO:0000256" key="4">
    <source>
        <dbReference type="SAM" id="MobiDB-lite"/>
    </source>
</evidence>
<sequence length="517" mass="55270">MDSASPEPSFSSGRKEPQRTWSWGPAPTRLRRTGFFTGGGKRLQRTGLKDSAAVAVQLKSQSLALGALSKSNYCVWFWQIVLGGKRKPVSYSESVFVLVDAARTEGIESMTAASTLRFESERFKELVCDEACTDVCFVASDSLLLAGLIDGSACVWQASSGERLWTCALPAHGNASIRVCTADSRQNAPVVGFSNGVVSILDIELARFTWSMQLGRKRVTDGISAAAFIPVGLAGGSHAANVLACGTDIGAVYFVDTRQSGASNPVLSFHKQNDYIADLCSTNCSGQPATPDGCLLCASGDGSLAVYDCRLGSDGIQGTVRALCTASNDELLAVAVLDREQRVVCGTQRGFLDVVRWGRWDRLAYRLRVHPTTVNALLPLDANRVLTGADDGMIRLVPIHPKAIAEIVGESFECMPIEALSASATNQLVACCGHSEVIRVWNLEGTTQTETDESEETDEHAGACDFDDAIEEASAAGSKSSSKHALETTRSGPQPVHNSRRARKRSAASDSFFSELL</sequence>
<dbReference type="Proteomes" id="UP000530660">
    <property type="component" value="Unassembled WGS sequence"/>
</dbReference>
<keyword evidence="6" id="KW-1185">Reference proteome</keyword>